<keyword evidence="3" id="KW-1185">Reference proteome</keyword>
<gene>
    <name evidence="2" type="ORF">BaRGS_00006975</name>
</gene>
<dbReference type="PANTHER" id="PTHR46830:SF1">
    <property type="entry name" value="ALPHA-1,4-N-ACETYLGLUCOSAMINYLTRANSFERASE"/>
    <property type="match status" value="1"/>
</dbReference>
<comment type="caution">
    <text evidence="2">The sequence shown here is derived from an EMBL/GenBank/DDBJ whole genome shotgun (WGS) entry which is preliminary data.</text>
</comment>
<sequence length="594" mass="68771">MSSMQRTFEVYTDARAYIYLPPLTLFIPPDPNQLRRCLRLRPSTGFKGLTVLCVVAVVSLVMLLYARERVNTIFTSTFPHYYFTSSSPMSSAIELEAILPQVQHTPTDVTSDDETLAYGATEMVDPNETFQPMEDMILHYIWCGNRFLDFRNYVAMKSALDAIRPRQVYLHYDHLPMKDPHGYFTWFSLLQRQFGNFVMMKVNSTIQPECHRHGGIYMPEDAIFLRIPDRFRFESFVSGITSCSLNFFFEGIMIAQCNSHNKDVLRPCTPEARFRESPESQPSCVRLQTSLFPKDVWNVDDRLANLTKMVAYGKTDVRPKRSSLPEDRVPRIAHYLCTDDCVISFSTYLSILSALNVGGLDRALIHGPTQPSGVWWQRLQSQHRNTVLHLHREFSFAQDPSLQMTNDMRRYIMRAEILAHYGGVFHDSHVIWTQQLPDELLEYETVISPDWHAHGNWPESVNHALLIARGGARYLQQLLKVYQENANSPTPWIAEHYLSYRLIEVDPTLAHLYPHLQVKCLNHNCHPTWQPNYRSHYRLNRPGGKFDWRKETLSVHWVDSFPELDVDQVKFSRGIIVDIARHVLAASSVDINTL</sequence>
<dbReference type="EMBL" id="JACVVK020000029">
    <property type="protein sequence ID" value="KAK7501889.1"/>
    <property type="molecule type" value="Genomic_DNA"/>
</dbReference>
<dbReference type="Proteomes" id="UP001519460">
    <property type="component" value="Unassembled WGS sequence"/>
</dbReference>
<keyword evidence="1" id="KW-0472">Membrane</keyword>
<organism evidence="2 3">
    <name type="scientific">Batillaria attramentaria</name>
    <dbReference type="NCBI Taxonomy" id="370345"/>
    <lineage>
        <taxon>Eukaryota</taxon>
        <taxon>Metazoa</taxon>
        <taxon>Spiralia</taxon>
        <taxon>Lophotrochozoa</taxon>
        <taxon>Mollusca</taxon>
        <taxon>Gastropoda</taxon>
        <taxon>Caenogastropoda</taxon>
        <taxon>Sorbeoconcha</taxon>
        <taxon>Cerithioidea</taxon>
        <taxon>Batillariidae</taxon>
        <taxon>Batillaria</taxon>
    </lineage>
</organism>
<name>A0ABD0LQC4_9CAEN</name>
<dbReference type="AlphaFoldDB" id="A0ABD0LQC4"/>
<proteinExistence type="predicted"/>
<accession>A0ABD0LQC4</accession>
<feature type="transmembrane region" description="Helical" evidence="1">
    <location>
        <begin position="45"/>
        <end position="66"/>
    </location>
</feature>
<dbReference type="Gene3D" id="3.90.550.20">
    <property type="match status" value="1"/>
</dbReference>
<dbReference type="PANTHER" id="PTHR46830">
    <property type="entry name" value="TRANSFERASE, PUTATIVE-RELATED"/>
    <property type="match status" value="1"/>
</dbReference>
<evidence type="ECO:0000313" key="3">
    <source>
        <dbReference type="Proteomes" id="UP001519460"/>
    </source>
</evidence>
<protein>
    <submittedName>
        <fullName evidence="2">Uncharacterized protein</fullName>
    </submittedName>
</protein>
<keyword evidence="1" id="KW-1133">Transmembrane helix</keyword>
<evidence type="ECO:0000313" key="2">
    <source>
        <dbReference type="EMBL" id="KAK7501889.1"/>
    </source>
</evidence>
<reference evidence="2 3" key="1">
    <citation type="journal article" date="2023" name="Sci. Data">
        <title>Genome assembly of the Korean intertidal mud-creeper Batillaria attramentaria.</title>
        <authorList>
            <person name="Patra A.K."/>
            <person name="Ho P.T."/>
            <person name="Jun S."/>
            <person name="Lee S.J."/>
            <person name="Kim Y."/>
            <person name="Won Y.J."/>
        </authorList>
    </citation>
    <scope>NUCLEOTIDE SEQUENCE [LARGE SCALE GENOMIC DNA]</scope>
    <source>
        <strain evidence="2">Wonlab-2016</strain>
    </source>
</reference>
<evidence type="ECO:0000256" key="1">
    <source>
        <dbReference type="SAM" id="Phobius"/>
    </source>
</evidence>
<keyword evidence="1" id="KW-0812">Transmembrane</keyword>